<dbReference type="InterPro" id="IPR051439">
    <property type="entry name" value="XlnR/Xlr1"/>
</dbReference>
<evidence type="ECO:0000313" key="8">
    <source>
        <dbReference type="EMBL" id="CEL10868.1"/>
    </source>
</evidence>
<feature type="domain" description="Xylanolytic transcriptional activator regulatory" evidence="7">
    <location>
        <begin position="340"/>
        <end position="423"/>
    </location>
</feature>
<keyword evidence="4" id="KW-0804">Transcription</keyword>
<organism evidence="8 9">
    <name type="scientific">Aspergillus calidoustus</name>
    <dbReference type="NCBI Taxonomy" id="454130"/>
    <lineage>
        <taxon>Eukaryota</taxon>
        <taxon>Fungi</taxon>
        <taxon>Dikarya</taxon>
        <taxon>Ascomycota</taxon>
        <taxon>Pezizomycotina</taxon>
        <taxon>Eurotiomycetes</taxon>
        <taxon>Eurotiomycetidae</taxon>
        <taxon>Eurotiales</taxon>
        <taxon>Aspergillaceae</taxon>
        <taxon>Aspergillus</taxon>
        <taxon>Aspergillus subgen. Nidulantes</taxon>
    </lineage>
</organism>
<feature type="compositionally biased region" description="Low complexity" evidence="6">
    <location>
        <begin position="514"/>
        <end position="526"/>
    </location>
</feature>
<dbReference type="SMART" id="SM00906">
    <property type="entry name" value="Fungal_trans"/>
    <property type="match status" value="1"/>
</dbReference>
<name>A0A0U5H9K3_ASPCI</name>
<reference evidence="9" key="1">
    <citation type="journal article" date="2016" name="Genome Announc.">
        <title>Draft genome sequences of fungus Aspergillus calidoustus.</title>
        <authorList>
            <person name="Horn F."/>
            <person name="Linde J."/>
            <person name="Mattern D.J."/>
            <person name="Walther G."/>
            <person name="Guthke R."/>
            <person name="Scherlach K."/>
            <person name="Martin K."/>
            <person name="Brakhage A.A."/>
            <person name="Petzke L."/>
            <person name="Valiante V."/>
        </authorList>
    </citation>
    <scope>NUCLEOTIDE SEQUENCE [LARGE SCALE GENOMIC DNA]</scope>
    <source>
        <strain evidence="9">SF006504</strain>
    </source>
</reference>
<dbReference type="PANTHER" id="PTHR47663">
    <property type="entry name" value="XYLANOLYTIC TRANSCRIPTIONAL ACTIVATOR XLNR-RELATED"/>
    <property type="match status" value="1"/>
</dbReference>
<feature type="compositionally biased region" description="Basic residues" evidence="6">
    <location>
        <begin position="37"/>
        <end position="47"/>
    </location>
</feature>
<feature type="region of interest" description="Disordered" evidence="6">
    <location>
        <begin position="514"/>
        <end position="538"/>
    </location>
</feature>
<keyword evidence="9" id="KW-1185">Reference proteome</keyword>
<gene>
    <name evidence="8" type="ORF">ASPCAL13975</name>
</gene>
<dbReference type="InterPro" id="IPR007219">
    <property type="entry name" value="XnlR_reg_dom"/>
</dbReference>
<evidence type="ECO:0000256" key="6">
    <source>
        <dbReference type="SAM" id="MobiDB-lite"/>
    </source>
</evidence>
<dbReference type="GO" id="GO:0006351">
    <property type="term" value="P:DNA-templated transcription"/>
    <property type="evidence" value="ECO:0007669"/>
    <property type="project" value="InterPro"/>
</dbReference>
<dbReference type="PANTHER" id="PTHR47663:SF1">
    <property type="entry name" value="XYLANOLYTIC TRANSCRIPTIONAL ACTIVATOR XLNR-RELATED"/>
    <property type="match status" value="1"/>
</dbReference>
<proteinExistence type="predicted"/>
<dbReference type="Pfam" id="PF04082">
    <property type="entry name" value="Fungal_trans"/>
    <property type="match status" value="1"/>
</dbReference>
<protein>
    <recommendedName>
        <fullName evidence="7">Xylanolytic transcriptional activator regulatory domain-containing protein</fullName>
    </recommendedName>
</protein>
<evidence type="ECO:0000256" key="4">
    <source>
        <dbReference type="ARBA" id="ARBA00023163"/>
    </source>
</evidence>
<evidence type="ECO:0000256" key="1">
    <source>
        <dbReference type="ARBA" id="ARBA00022833"/>
    </source>
</evidence>
<dbReference type="AlphaFoldDB" id="A0A0U5H9K3"/>
<dbReference type="EMBL" id="CDMC01000021">
    <property type="protein sequence ID" value="CEL10868.1"/>
    <property type="molecule type" value="Genomic_DNA"/>
</dbReference>
<accession>A0A0U5H9K3</accession>
<dbReference type="GO" id="GO:0003677">
    <property type="term" value="F:DNA binding"/>
    <property type="evidence" value="ECO:0007669"/>
    <property type="project" value="UniProtKB-KW"/>
</dbReference>
<feature type="compositionally biased region" description="Polar residues" evidence="6">
    <location>
        <begin position="527"/>
        <end position="537"/>
    </location>
</feature>
<evidence type="ECO:0000256" key="5">
    <source>
        <dbReference type="ARBA" id="ARBA00023242"/>
    </source>
</evidence>
<sequence length="706" mass="78901">MPLGTEKHAQRMTADTWPQPNSGRCAKLNYPCQYQRTARKRGPKPKSSRQASARVPRCDDFGHRAGAFSSRESTISGDSADIGAPSAILSAPDSDVERWLGQKAELPSPISTVPDLFSSFSDFNPFTTCSQIPFGDQSSSECSSILNYGRFPIDLSPLATSCVADATTFRYPCLNPILPLLKGTLTPQDACDLLDIFFANDDGTGTMTSCPYVLTPVIRRKSLLCPSNPRQTSPALLAIILWCVSHTADIVAFRDTSARTRASQRLYFLSMQLLKNRDGDNWHRVAGGWVIDDDISIHPTSEGQDPLCAYTEKPEPNVDDVICFVLLTCVISRSEFKEECLKWWNKAVLLVKKLGFNSEARITEDTPSSQQMLLGVREEHEERRRAFWLVYTLDRHLALCFNEPLRIHDSDCQVLNPLPEWVWQNLDIIPIESVPPRLCGPSTHISGTGFFEYFLPLTVALGDILELRSRVQHPRFGSFEEPQIVSSIEAALANCEYNLEILRLVQEPPQCSISSKMSLSTSPPSLGDSSEPSQPARANNDRTEVVIAYCQYVIRVLHILLYGKWDAVSLLDNNSGWIASPEFFACTSNAMAAGEILGRILEMDSDLSFMPFLFRTYLFHGNLTFLVLADRMAQTGLNPSVEETCEVVIRAQEVSAMTFDTAFQRNFCRALRSTLRSARDQGSESRILTRKVLSTYRWTRGSRGLL</sequence>
<dbReference type="OrthoDB" id="5365785at2759"/>
<dbReference type="Proteomes" id="UP000054771">
    <property type="component" value="Unassembled WGS sequence"/>
</dbReference>
<evidence type="ECO:0000256" key="3">
    <source>
        <dbReference type="ARBA" id="ARBA00023125"/>
    </source>
</evidence>
<keyword evidence="3" id="KW-0238">DNA-binding</keyword>
<evidence type="ECO:0000259" key="7">
    <source>
        <dbReference type="SMART" id="SM00906"/>
    </source>
</evidence>
<dbReference type="GO" id="GO:0008270">
    <property type="term" value="F:zinc ion binding"/>
    <property type="evidence" value="ECO:0007669"/>
    <property type="project" value="InterPro"/>
</dbReference>
<dbReference type="STRING" id="454130.A0A0U5H9K3"/>
<keyword evidence="5" id="KW-0539">Nucleus</keyword>
<evidence type="ECO:0000313" key="9">
    <source>
        <dbReference type="Proteomes" id="UP000054771"/>
    </source>
</evidence>
<dbReference type="CDD" id="cd12148">
    <property type="entry name" value="fungal_TF_MHR"/>
    <property type="match status" value="1"/>
</dbReference>
<keyword evidence="1" id="KW-0862">Zinc</keyword>
<feature type="region of interest" description="Disordered" evidence="6">
    <location>
        <begin position="1"/>
        <end position="62"/>
    </location>
</feature>
<evidence type="ECO:0000256" key="2">
    <source>
        <dbReference type="ARBA" id="ARBA00023015"/>
    </source>
</evidence>
<keyword evidence="2" id="KW-0805">Transcription regulation</keyword>